<evidence type="ECO:0000256" key="1">
    <source>
        <dbReference type="ARBA" id="ARBA00004459"/>
    </source>
</evidence>
<reference evidence="9 10" key="1">
    <citation type="submission" date="2016-03" db="EMBL/GenBank/DDBJ databases">
        <title>Borrelia hermsii Genome sequencing and assembly.</title>
        <authorList>
            <person name="Bontemps-Gallo S."/>
            <person name="Stewart S."/>
        </authorList>
    </citation>
    <scope>NUCLEOTIDE SEQUENCE [LARGE SCALE GENOMIC DNA]</scope>
    <source>
        <strain evidence="9 10">DAH-2E7</strain>
        <plasmid evidence="10">lp28-4 sequence</plasmid>
    </source>
</reference>
<dbReference type="RefSeq" id="WP_025400416.1">
    <property type="nucleotide sequence ID" value="NZ_CP014811.1"/>
</dbReference>
<organism evidence="9 10">
    <name type="scientific">Borrelia hermsii</name>
    <dbReference type="NCBI Taxonomy" id="140"/>
    <lineage>
        <taxon>Bacteria</taxon>
        <taxon>Pseudomonadati</taxon>
        <taxon>Spirochaetota</taxon>
        <taxon>Spirochaetia</taxon>
        <taxon>Spirochaetales</taxon>
        <taxon>Borreliaceae</taxon>
        <taxon>Borrelia</taxon>
    </lineage>
</organism>
<keyword evidence="6" id="KW-0998">Cell outer membrane</keyword>
<keyword evidence="7" id="KW-0449">Lipoprotein</keyword>
<keyword evidence="5" id="KW-0564">Palmitate</keyword>
<evidence type="ECO:0000313" key="9">
    <source>
        <dbReference type="EMBL" id="AMR76079.1"/>
    </source>
</evidence>
<evidence type="ECO:0000256" key="2">
    <source>
        <dbReference type="ARBA" id="ARBA00008380"/>
    </source>
</evidence>
<evidence type="ECO:0000256" key="5">
    <source>
        <dbReference type="ARBA" id="ARBA00023139"/>
    </source>
</evidence>
<comment type="subcellular location">
    <subcellularLocation>
        <location evidence="1">Cell outer membrane</location>
        <topology evidence="1">Lipid-anchor</topology>
    </subcellularLocation>
</comment>
<evidence type="ECO:0000256" key="4">
    <source>
        <dbReference type="ARBA" id="ARBA00023136"/>
    </source>
</evidence>
<dbReference type="AlphaFoldDB" id="A0AAN0X6U6"/>
<accession>A0AAN0X6U6</accession>
<evidence type="ECO:0000256" key="3">
    <source>
        <dbReference type="ARBA" id="ARBA00022729"/>
    </source>
</evidence>
<comment type="function">
    <text evidence="8">An outer membrane protein that may participate in pathogenesis. Some human Lyme disease patients have antibodies against this protein. The Mlp proteins probably undergo intragenic recombination, generating new alleles.</text>
</comment>
<keyword evidence="3" id="KW-0732">Signal</keyword>
<dbReference type="InterPro" id="IPR004983">
    <property type="entry name" value="Mlp"/>
</dbReference>
<evidence type="ECO:0000256" key="7">
    <source>
        <dbReference type="ARBA" id="ARBA00023288"/>
    </source>
</evidence>
<dbReference type="Pfam" id="PF03304">
    <property type="entry name" value="Mlp"/>
    <property type="match status" value="1"/>
</dbReference>
<evidence type="ECO:0008006" key="11">
    <source>
        <dbReference type="Google" id="ProtNLM"/>
    </source>
</evidence>
<keyword evidence="4" id="KW-0472">Membrane</keyword>
<dbReference type="EMBL" id="CP014811">
    <property type="protein sequence ID" value="AMR76079.1"/>
    <property type="molecule type" value="Genomic_DNA"/>
</dbReference>
<comment type="similarity">
    <text evidence="2">Belongs to the Multicopy lipoprotein (Mlp) family.</text>
</comment>
<evidence type="ECO:0000256" key="8">
    <source>
        <dbReference type="ARBA" id="ARBA00046007"/>
    </source>
</evidence>
<gene>
    <name evidence="9" type="ORF">A0V01_05610</name>
</gene>
<proteinExistence type="inferred from homology"/>
<geneLocation type="plasmid" evidence="10">
    <name>lp28-4 sequence</name>
</geneLocation>
<evidence type="ECO:0000256" key="6">
    <source>
        <dbReference type="ARBA" id="ARBA00023237"/>
    </source>
</evidence>
<protein>
    <recommendedName>
        <fullName evidence="11">Mlp lipoprotein family protein</fullName>
    </recommendedName>
</protein>
<dbReference type="GO" id="GO:0009279">
    <property type="term" value="C:cell outer membrane"/>
    <property type="evidence" value="ECO:0007669"/>
    <property type="project" value="UniProtKB-SubCell"/>
</dbReference>
<keyword evidence="9" id="KW-0614">Plasmid</keyword>
<sequence>MLKFLNWLYGKIPKQKELANAFTIAYNFLNDKRKLKASNKDFDIYISDGINYQVNKTGSCQGDDGGK</sequence>
<evidence type="ECO:0000313" key="10">
    <source>
        <dbReference type="Proteomes" id="UP000075229"/>
    </source>
</evidence>
<name>A0AAN0X6U6_BORHE</name>
<dbReference type="Proteomes" id="UP000075229">
    <property type="component" value="Plasmid Unnamed"/>
</dbReference>